<dbReference type="EMBL" id="BART01030461">
    <property type="protein sequence ID" value="GAH17325.1"/>
    <property type="molecule type" value="Genomic_DNA"/>
</dbReference>
<comment type="caution">
    <text evidence="1">The sequence shown here is derived from an EMBL/GenBank/DDBJ whole genome shotgun (WGS) entry which is preliminary data.</text>
</comment>
<proteinExistence type="predicted"/>
<dbReference type="AlphaFoldDB" id="X1EAC2"/>
<feature type="non-terminal residue" evidence="1">
    <location>
        <position position="1"/>
    </location>
</feature>
<protein>
    <submittedName>
        <fullName evidence="1">Uncharacterized protein</fullName>
    </submittedName>
</protein>
<organism evidence="1">
    <name type="scientific">marine sediment metagenome</name>
    <dbReference type="NCBI Taxonomy" id="412755"/>
    <lineage>
        <taxon>unclassified sequences</taxon>
        <taxon>metagenomes</taxon>
        <taxon>ecological metagenomes</taxon>
    </lineage>
</organism>
<name>X1EAC2_9ZZZZ</name>
<gene>
    <name evidence="1" type="ORF">S01H4_53189</name>
</gene>
<evidence type="ECO:0000313" key="1">
    <source>
        <dbReference type="EMBL" id="GAH17325.1"/>
    </source>
</evidence>
<reference evidence="1" key="1">
    <citation type="journal article" date="2014" name="Front. Microbiol.">
        <title>High frequency of phylogenetically diverse reductive dehalogenase-homologous genes in deep subseafloor sedimentary metagenomes.</title>
        <authorList>
            <person name="Kawai M."/>
            <person name="Futagami T."/>
            <person name="Toyoda A."/>
            <person name="Takaki Y."/>
            <person name="Nishi S."/>
            <person name="Hori S."/>
            <person name="Arai W."/>
            <person name="Tsubouchi T."/>
            <person name="Morono Y."/>
            <person name="Uchiyama I."/>
            <person name="Ito T."/>
            <person name="Fujiyama A."/>
            <person name="Inagaki F."/>
            <person name="Takami H."/>
        </authorList>
    </citation>
    <scope>NUCLEOTIDE SEQUENCE</scope>
    <source>
        <strain evidence="1">Expedition CK06-06</strain>
    </source>
</reference>
<accession>X1EAC2</accession>
<sequence length="158" mass="17361">AEPPQPEELQRPEQIAGHIVKLGEGQWRVPLARIFPEGTMLPQSLLMGPDGKLISKILPEYAEFSSKTEKLWKYVSYQSGLSDEPVEISAEELWQTTAGALGLNYYVGADEVNAMQLLTTANMQKIFEAICDIPSIIKVGEELAKAQKKTEGEAGKDG</sequence>